<dbReference type="InterPro" id="IPR000014">
    <property type="entry name" value="PAS"/>
</dbReference>
<dbReference type="NCBIfam" id="TIGR00254">
    <property type="entry name" value="GGDEF"/>
    <property type="match status" value="1"/>
</dbReference>
<dbReference type="PANTHER" id="PTHR44757:SF2">
    <property type="entry name" value="BIOFILM ARCHITECTURE MAINTENANCE PROTEIN MBAA"/>
    <property type="match status" value="1"/>
</dbReference>
<dbReference type="Gene3D" id="3.20.20.450">
    <property type="entry name" value="EAL domain"/>
    <property type="match status" value="1"/>
</dbReference>
<comment type="catalytic activity">
    <reaction evidence="1">
        <text>3',3'-c-di-GMP + H2O = 5'-phosphoguanylyl(3'-&gt;5')guanosine + H(+)</text>
        <dbReference type="Rhea" id="RHEA:24902"/>
        <dbReference type="ChEBI" id="CHEBI:15377"/>
        <dbReference type="ChEBI" id="CHEBI:15378"/>
        <dbReference type="ChEBI" id="CHEBI:58754"/>
        <dbReference type="ChEBI" id="CHEBI:58805"/>
        <dbReference type="EC" id="3.1.4.52"/>
    </reaction>
    <physiologicalReaction direction="left-to-right" evidence="1">
        <dbReference type="Rhea" id="RHEA:24903"/>
    </physiologicalReaction>
</comment>
<feature type="domain" description="GGDEF" evidence="4">
    <location>
        <begin position="531"/>
        <end position="664"/>
    </location>
</feature>
<dbReference type="InterPro" id="IPR035919">
    <property type="entry name" value="EAL_sf"/>
</dbReference>
<dbReference type="Pfam" id="PF00563">
    <property type="entry name" value="EAL"/>
    <property type="match status" value="1"/>
</dbReference>
<dbReference type="SMART" id="SM00052">
    <property type="entry name" value="EAL"/>
    <property type="match status" value="1"/>
</dbReference>
<reference evidence="5 6" key="1">
    <citation type="submission" date="2017-01" db="EMBL/GenBank/DDBJ databases">
        <title>Novel large sulfur bacteria in the metagenomes of groundwater-fed chemosynthetic microbial mats in the Lake Huron basin.</title>
        <authorList>
            <person name="Sharrar A.M."/>
            <person name="Flood B.E."/>
            <person name="Bailey J.V."/>
            <person name="Jones D.S."/>
            <person name="Biddanda B."/>
            <person name="Ruberg S.A."/>
            <person name="Marcus D.N."/>
            <person name="Dick G.J."/>
        </authorList>
    </citation>
    <scope>NUCLEOTIDE SEQUENCE [LARGE SCALE GENOMIC DNA]</scope>
    <source>
        <strain evidence="5">A7</strain>
    </source>
</reference>
<keyword evidence="2" id="KW-0812">Transmembrane</keyword>
<dbReference type="SUPFAM" id="SSF55073">
    <property type="entry name" value="Nucleotide cyclase"/>
    <property type="match status" value="1"/>
</dbReference>
<dbReference type="SMART" id="SM00091">
    <property type="entry name" value="PAS"/>
    <property type="match status" value="1"/>
</dbReference>
<dbReference type="Proteomes" id="UP000192505">
    <property type="component" value="Unassembled WGS sequence"/>
</dbReference>
<feature type="domain" description="EAL" evidence="3">
    <location>
        <begin position="673"/>
        <end position="927"/>
    </location>
</feature>
<dbReference type="PROSITE" id="PS50883">
    <property type="entry name" value="EAL"/>
    <property type="match status" value="1"/>
</dbReference>
<keyword evidence="2" id="KW-1133">Transmembrane helix</keyword>
<dbReference type="SMART" id="SM00267">
    <property type="entry name" value="GGDEF"/>
    <property type="match status" value="1"/>
</dbReference>
<dbReference type="CDD" id="cd00130">
    <property type="entry name" value="PAS"/>
    <property type="match status" value="1"/>
</dbReference>
<dbReference type="PROSITE" id="PS50887">
    <property type="entry name" value="GGDEF"/>
    <property type="match status" value="1"/>
</dbReference>
<dbReference type="FunFam" id="3.20.20.450:FF:000001">
    <property type="entry name" value="Cyclic di-GMP phosphodiesterase yahA"/>
    <property type="match status" value="1"/>
</dbReference>
<dbReference type="InterPro" id="IPR001633">
    <property type="entry name" value="EAL_dom"/>
</dbReference>
<evidence type="ECO:0000256" key="1">
    <source>
        <dbReference type="ARBA" id="ARBA00051114"/>
    </source>
</evidence>
<dbReference type="FunFam" id="3.30.70.270:FF:000001">
    <property type="entry name" value="Diguanylate cyclase domain protein"/>
    <property type="match status" value="1"/>
</dbReference>
<dbReference type="SUPFAM" id="SSF141868">
    <property type="entry name" value="EAL domain-like"/>
    <property type="match status" value="1"/>
</dbReference>
<dbReference type="InterPro" id="IPR000160">
    <property type="entry name" value="GGDEF_dom"/>
</dbReference>
<dbReference type="NCBIfam" id="TIGR00229">
    <property type="entry name" value="sensory_box"/>
    <property type="match status" value="1"/>
</dbReference>
<gene>
    <name evidence="5" type="ORF">BWK72_09280</name>
</gene>
<dbReference type="AlphaFoldDB" id="A0A1W9KVE7"/>
<dbReference type="Gene3D" id="3.30.450.20">
    <property type="entry name" value="PAS domain"/>
    <property type="match status" value="1"/>
</dbReference>
<dbReference type="EMBL" id="MTEI01000004">
    <property type="protein sequence ID" value="OQW88440.1"/>
    <property type="molecule type" value="Genomic_DNA"/>
</dbReference>
<feature type="transmembrane region" description="Helical" evidence="2">
    <location>
        <begin position="341"/>
        <end position="361"/>
    </location>
</feature>
<dbReference type="InterPro" id="IPR043128">
    <property type="entry name" value="Rev_trsase/Diguanyl_cyclase"/>
</dbReference>
<dbReference type="GO" id="GO:0071732">
    <property type="term" value="P:cellular response to nitric oxide"/>
    <property type="evidence" value="ECO:0007669"/>
    <property type="project" value="UniProtKB-ARBA"/>
</dbReference>
<organism evidence="5 6">
    <name type="scientific">Rhodoferax ferrireducens</name>
    <dbReference type="NCBI Taxonomy" id="192843"/>
    <lineage>
        <taxon>Bacteria</taxon>
        <taxon>Pseudomonadati</taxon>
        <taxon>Pseudomonadota</taxon>
        <taxon>Betaproteobacteria</taxon>
        <taxon>Burkholderiales</taxon>
        <taxon>Comamonadaceae</taxon>
        <taxon>Rhodoferax</taxon>
    </lineage>
</organism>
<evidence type="ECO:0000313" key="6">
    <source>
        <dbReference type="Proteomes" id="UP000192505"/>
    </source>
</evidence>
<dbReference type="InterPro" id="IPR035965">
    <property type="entry name" value="PAS-like_dom_sf"/>
</dbReference>
<dbReference type="InterPro" id="IPR052155">
    <property type="entry name" value="Biofilm_reg_signaling"/>
</dbReference>
<keyword evidence="2" id="KW-0472">Membrane</keyword>
<dbReference type="CDD" id="cd18773">
    <property type="entry name" value="PDC1_HK_sensor"/>
    <property type="match status" value="1"/>
</dbReference>
<dbReference type="SUPFAM" id="SSF55785">
    <property type="entry name" value="PYP-like sensor domain (PAS domain)"/>
    <property type="match status" value="1"/>
</dbReference>
<evidence type="ECO:0000313" key="5">
    <source>
        <dbReference type="EMBL" id="OQW88440.1"/>
    </source>
</evidence>
<dbReference type="PANTHER" id="PTHR44757">
    <property type="entry name" value="DIGUANYLATE CYCLASE DGCP"/>
    <property type="match status" value="1"/>
</dbReference>
<comment type="caution">
    <text evidence="5">The sequence shown here is derived from an EMBL/GenBank/DDBJ whole genome shotgun (WGS) entry which is preliminary data.</text>
</comment>
<evidence type="ECO:0000256" key="2">
    <source>
        <dbReference type="SAM" id="Phobius"/>
    </source>
</evidence>
<dbReference type="CDD" id="cd01949">
    <property type="entry name" value="GGDEF"/>
    <property type="match status" value="1"/>
</dbReference>
<dbReference type="InterPro" id="IPR029787">
    <property type="entry name" value="Nucleotide_cyclase"/>
</dbReference>
<dbReference type="CDD" id="cd01948">
    <property type="entry name" value="EAL"/>
    <property type="match status" value="1"/>
</dbReference>
<dbReference type="GO" id="GO:0071111">
    <property type="term" value="F:cyclic-guanylate-specific phosphodiesterase activity"/>
    <property type="evidence" value="ECO:0007669"/>
    <property type="project" value="UniProtKB-EC"/>
</dbReference>
<evidence type="ECO:0000259" key="4">
    <source>
        <dbReference type="PROSITE" id="PS50887"/>
    </source>
</evidence>
<sequence>MASAAGRVTCRCRHRIGGAPRGGDGGGTMKKLPLSVRLVLGFLLVAVMPMAGLAWFYLTTFDRTLTHTVLQNVSTIADKKTDQINNFVEERLDDARSQARSAVVHEALQSLVQASGGPNVADRRALDQRFRQRLADLADPHLYHHLLLIDLDGNVVFSVRREADLGTNLLRGPYQMTLLAQAYRQAMTSLHTDLSPFAPYAPSGDEVSAFLVTPVLAQGRAIGALALQLSLDTLMPVVLDRTGLGQSGETVLAQRVGQEVLYTAPLSRVDGAPYSYRIPLVNSAEPMQQALAGQHGQGLARDYVGIEVAAAWRYLPALRWGMVVKMDSAEALAPARQAVRLTWLAFVVFVMLSGGMALLLARRFLQTEGVLAAQEARFRAMLGSMTDGVAVLQPSDVVGDFDFVDFNARGERIIGMNRQEVLQRPISRVLPGVEGSGILAALRDTQSTGQTHTLESVNYQDARLNLWIEVDTVRLPANELMLVVQDISERKAAQARIEHLARHDTLTGLFNRYTLETRLDQALLSARRSDEKLAVLFIDLDRFKAINDAMGHHVGDLLLIEVARRLLASVRESDIVARQGGDEFVVVLSSLEGVADVASVAQKILETLALPYELPQGVQHTSPSIGIALFPQDGEDVDSLMKNADTAMYAAKEQGRNNIQYFNAAMTARAGDRLELERDLRRALDEQQFELYYQPQVRTRDASVCGVEALIRWHHPTRGLVSPALFIPLAEETGLILPLGRWVIEQACRQRALWRQQGLEHLRVAVNLSAHQLREPALVAQVQAAMQANQLCGEDLELEVTESVAMSDPQAAIEQLQALRALGLSLAIDDFGTGYSSLAYLKRLPIQVLKLDREFVRDIETDPNDAAISAATLALAHSLGLQVVAEGVETPAQRDFLAAHQCDVLQGYLFGKPEPEDTLGPRLKSWVSTG</sequence>
<protein>
    <submittedName>
        <fullName evidence="5">Diguanylate cyclase</fullName>
    </submittedName>
</protein>
<evidence type="ECO:0000259" key="3">
    <source>
        <dbReference type="PROSITE" id="PS50883"/>
    </source>
</evidence>
<proteinExistence type="predicted"/>
<name>A0A1W9KVE7_9BURK</name>
<accession>A0A1W9KVE7</accession>
<feature type="transmembrane region" description="Helical" evidence="2">
    <location>
        <begin position="38"/>
        <end position="58"/>
    </location>
</feature>
<dbReference type="Gene3D" id="3.30.70.270">
    <property type="match status" value="1"/>
</dbReference>
<dbReference type="Pfam" id="PF00990">
    <property type="entry name" value="GGDEF"/>
    <property type="match status" value="1"/>
</dbReference>